<feature type="non-terminal residue" evidence="3">
    <location>
        <position position="210"/>
    </location>
</feature>
<dbReference type="InterPro" id="IPR001878">
    <property type="entry name" value="Znf_CCHC"/>
</dbReference>
<name>A0A9P6GYI0_9MICR</name>
<keyword evidence="1" id="KW-0863">Zinc-finger</keyword>
<dbReference type="SMART" id="SM00343">
    <property type="entry name" value="ZnF_C2HC"/>
    <property type="match status" value="1"/>
</dbReference>
<dbReference type="SUPFAM" id="SSF57756">
    <property type="entry name" value="Retrovirus zinc finger-like domains"/>
    <property type="match status" value="1"/>
</dbReference>
<evidence type="ECO:0000256" key="1">
    <source>
        <dbReference type="PROSITE-ProRule" id="PRU00047"/>
    </source>
</evidence>
<keyword evidence="1" id="KW-0479">Metal-binding</keyword>
<sequence length="210" mass="25192">MRVARETRSQEALRLDRIKLVYGCDEVELGKVVEIASSDLQDFIFKNFSDGVKEWNKILEQLRKEEKYETERNERVEIMERTYEEVLKEWRKKQREETYRLYKIRKNARLNAKCFICQRVGHMARGCRERVKDERKDCRNDGECIKIEESGEKKNVNDEEAVVRRDNKRFKPINKFNLLVEKYPEVLGEEQKKIVYMTGEKCIIKTKAGE</sequence>
<keyword evidence="4" id="KW-1185">Reference proteome</keyword>
<organism evidence="3 4">
    <name type="scientific">Nosema granulosis</name>
    <dbReference type="NCBI Taxonomy" id="83296"/>
    <lineage>
        <taxon>Eukaryota</taxon>
        <taxon>Fungi</taxon>
        <taxon>Fungi incertae sedis</taxon>
        <taxon>Microsporidia</taxon>
        <taxon>Nosematidae</taxon>
        <taxon>Nosema</taxon>
    </lineage>
</organism>
<gene>
    <name evidence="3" type="ORF">NGRA_3166</name>
</gene>
<feature type="domain" description="CCHC-type" evidence="2">
    <location>
        <begin position="113"/>
        <end position="129"/>
    </location>
</feature>
<dbReference type="GO" id="GO:0008270">
    <property type="term" value="F:zinc ion binding"/>
    <property type="evidence" value="ECO:0007669"/>
    <property type="project" value="UniProtKB-KW"/>
</dbReference>
<keyword evidence="1" id="KW-0862">Zinc</keyword>
<evidence type="ECO:0000313" key="3">
    <source>
        <dbReference type="EMBL" id="KAF9758283.1"/>
    </source>
</evidence>
<dbReference type="EMBL" id="SBJO01000633">
    <property type="protein sequence ID" value="KAF9758283.1"/>
    <property type="molecule type" value="Genomic_DNA"/>
</dbReference>
<dbReference type="GO" id="GO:0003676">
    <property type="term" value="F:nucleic acid binding"/>
    <property type="evidence" value="ECO:0007669"/>
    <property type="project" value="InterPro"/>
</dbReference>
<reference evidence="3 4" key="1">
    <citation type="journal article" date="2020" name="Genome Biol. Evol.">
        <title>Comparative genomics of strictly vertically transmitted, feminizing microsporidia endosymbionts of amphipod crustaceans.</title>
        <authorList>
            <person name="Cormier A."/>
            <person name="Chebbi M.A."/>
            <person name="Giraud I."/>
            <person name="Wattier R."/>
            <person name="Teixeira M."/>
            <person name="Gilbert C."/>
            <person name="Rigaud T."/>
            <person name="Cordaux R."/>
        </authorList>
    </citation>
    <scope>NUCLEOTIDE SEQUENCE [LARGE SCALE GENOMIC DNA]</scope>
    <source>
        <strain evidence="3 4">Ou3-Ou53</strain>
    </source>
</reference>
<protein>
    <recommendedName>
        <fullName evidence="2">CCHC-type domain-containing protein</fullName>
    </recommendedName>
</protein>
<evidence type="ECO:0000313" key="4">
    <source>
        <dbReference type="Proteomes" id="UP000740883"/>
    </source>
</evidence>
<evidence type="ECO:0000259" key="2">
    <source>
        <dbReference type="PROSITE" id="PS50158"/>
    </source>
</evidence>
<dbReference type="PROSITE" id="PS50158">
    <property type="entry name" value="ZF_CCHC"/>
    <property type="match status" value="1"/>
</dbReference>
<accession>A0A9P6GYI0</accession>
<dbReference type="AlphaFoldDB" id="A0A9P6GYI0"/>
<comment type="caution">
    <text evidence="3">The sequence shown here is derived from an EMBL/GenBank/DDBJ whole genome shotgun (WGS) entry which is preliminary data.</text>
</comment>
<proteinExistence type="predicted"/>
<dbReference type="Proteomes" id="UP000740883">
    <property type="component" value="Unassembled WGS sequence"/>
</dbReference>
<dbReference type="InterPro" id="IPR036875">
    <property type="entry name" value="Znf_CCHC_sf"/>
</dbReference>